<evidence type="ECO:0000256" key="5">
    <source>
        <dbReference type="PIRSR" id="PIRSR605493-1"/>
    </source>
</evidence>
<evidence type="ECO:0000256" key="4">
    <source>
        <dbReference type="ARBA" id="ARBA00030169"/>
    </source>
</evidence>
<keyword evidence="5" id="KW-0460">Magnesium</keyword>
<sequence length="219" mass="23265">MTGIEKNPSAPQADPKLIATVKDIAVALLSDQLRRNRGSKGLLPYHRPAPLAGTAVTVRTRGGDNLAILRAYDYCRPGDVMVVDADGDLDNALVGGIMTFAAASAGLAGMVIDGAIRDVAEIRERPFPVYARGVTHRGPYKDGPGAINVPVSVGGMTVMPGDIVVGDQDGLLAFSIDQAPTIIEKALRQRDAEESTMRAIREGSWDRSFVDALESRIVN</sequence>
<proteinExistence type="predicted"/>
<feature type="binding site" evidence="5">
    <location>
        <begin position="95"/>
        <end position="98"/>
    </location>
    <ligand>
        <name>substrate</name>
    </ligand>
</feature>
<dbReference type="PANTHER" id="PTHR33254">
    <property type="entry name" value="4-HYDROXY-4-METHYL-2-OXOGLUTARATE ALDOLASE 3-RELATED"/>
    <property type="match status" value="1"/>
</dbReference>
<dbReference type="Proteomes" id="UP000321523">
    <property type="component" value="Unassembled WGS sequence"/>
</dbReference>
<dbReference type="GO" id="GO:0008168">
    <property type="term" value="F:methyltransferase activity"/>
    <property type="evidence" value="ECO:0007669"/>
    <property type="project" value="UniProtKB-KW"/>
</dbReference>
<dbReference type="SUPFAM" id="SSF89562">
    <property type="entry name" value="RraA-like"/>
    <property type="match status" value="1"/>
</dbReference>
<evidence type="ECO:0000256" key="3">
    <source>
        <dbReference type="ARBA" id="ARBA00029596"/>
    </source>
</evidence>
<organism evidence="6 7">
    <name type="scientific">Skermanella aerolata</name>
    <dbReference type="NCBI Taxonomy" id="393310"/>
    <lineage>
        <taxon>Bacteria</taxon>
        <taxon>Pseudomonadati</taxon>
        <taxon>Pseudomonadota</taxon>
        <taxon>Alphaproteobacteria</taxon>
        <taxon>Rhodospirillales</taxon>
        <taxon>Azospirillaceae</taxon>
        <taxon>Skermanella</taxon>
    </lineage>
</organism>
<evidence type="ECO:0000313" key="6">
    <source>
        <dbReference type="EMBL" id="GEO43301.1"/>
    </source>
</evidence>
<evidence type="ECO:0000256" key="1">
    <source>
        <dbReference type="ARBA" id="ARBA00001968"/>
    </source>
</evidence>
<dbReference type="RefSeq" id="WP_044437328.1">
    <property type="nucleotide sequence ID" value="NZ_BJYZ01000072.1"/>
</dbReference>
<name>A0A512E3I4_9PROT</name>
<dbReference type="InterPro" id="IPR036704">
    <property type="entry name" value="RraA/RraA-like_sf"/>
</dbReference>
<accession>A0A512E3I4</accession>
<comment type="cofactor">
    <cofactor evidence="1">
        <name>a divalent metal cation</name>
        <dbReference type="ChEBI" id="CHEBI:60240"/>
    </cofactor>
</comment>
<dbReference type="OrthoDB" id="8717144at2"/>
<feature type="binding site" evidence="5">
    <location>
        <position position="118"/>
    </location>
    <ligand>
        <name>Mg(2+)</name>
        <dbReference type="ChEBI" id="CHEBI:18420"/>
    </ligand>
</feature>
<dbReference type="GO" id="GO:0046872">
    <property type="term" value="F:metal ion binding"/>
    <property type="evidence" value="ECO:0007669"/>
    <property type="project" value="UniProtKB-KW"/>
</dbReference>
<keyword evidence="6" id="KW-0808">Transferase</keyword>
<keyword evidence="7" id="KW-1185">Reference proteome</keyword>
<dbReference type="NCBIfam" id="NF004850">
    <property type="entry name" value="PRK06201.1"/>
    <property type="match status" value="1"/>
</dbReference>
<comment type="caution">
    <text evidence="6">The sequence shown here is derived from an EMBL/GenBank/DDBJ whole genome shotgun (WGS) entry which is preliminary data.</text>
</comment>
<feature type="binding site" evidence="5">
    <location>
        <position position="117"/>
    </location>
    <ligand>
        <name>substrate</name>
    </ligand>
</feature>
<reference evidence="6 7" key="1">
    <citation type="submission" date="2019-07" db="EMBL/GenBank/DDBJ databases">
        <title>Whole genome shotgun sequence of Skermanella aerolata NBRC 106429.</title>
        <authorList>
            <person name="Hosoyama A."/>
            <person name="Uohara A."/>
            <person name="Ohji S."/>
            <person name="Ichikawa N."/>
        </authorList>
    </citation>
    <scope>NUCLEOTIDE SEQUENCE [LARGE SCALE GENOMIC DNA]</scope>
    <source>
        <strain evidence="6 7">NBRC 106429</strain>
    </source>
</reference>
<dbReference type="Gene3D" id="3.50.30.40">
    <property type="entry name" value="Ribonuclease E inhibitor RraA/RraA-like"/>
    <property type="match status" value="1"/>
</dbReference>
<dbReference type="AlphaFoldDB" id="A0A512E3I4"/>
<keyword evidence="6" id="KW-0489">Methyltransferase</keyword>
<keyword evidence="5" id="KW-0479">Metal-binding</keyword>
<evidence type="ECO:0000256" key="2">
    <source>
        <dbReference type="ARBA" id="ARBA00016549"/>
    </source>
</evidence>
<dbReference type="GO" id="GO:0032259">
    <property type="term" value="P:methylation"/>
    <property type="evidence" value="ECO:0007669"/>
    <property type="project" value="UniProtKB-KW"/>
</dbReference>
<dbReference type="InterPro" id="IPR005493">
    <property type="entry name" value="RraA/RraA-like"/>
</dbReference>
<dbReference type="EMBL" id="BJYZ01000072">
    <property type="protein sequence ID" value="GEO43301.1"/>
    <property type="molecule type" value="Genomic_DNA"/>
</dbReference>
<gene>
    <name evidence="6" type="ORF">SAE02_74490</name>
</gene>
<protein>
    <recommendedName>
        <fullName evidence="2">Putative 4-hydroxy-4-methyl-2-oxoglutarate aldolase</fullName>
    </recommendedName>
    <alternativeName>
        <fullName evidence="3">Regulator of ribonuclease activity homolog</fullName>
    </alternativeName>
    <alternativeName>
        <fullName evidence="4">RraA-like protein</fullName>
    </alternativeName>
</protein>
<dbReference type="PANTHER" id="PTHR33254:SF4">
    <property type="entry name" value="4-HYDROXY-4-METHYL-2-OXOGLUTARATE ALDOLASE 3-RELATED"/>
    <property type="match status" value="1"/>
</dbReference>
<dbReference type="CDD" id="cd16841">
    <property type="entry name" value="RraA_family"/>
    <property type="match status" value="1"/>
</dbReference>
<comment type="cofactor">
    <cofactor evidence="5">
        <name>Mg(2+)</name>
        <dbReference type="ChEBI" id="CHEBI:18420"/>
    </cofactor>
</comment>
<evidence type="ECO:0000313" key="7">
    <source>
        <dbReference type="Proteomes" id="UP000321523"/>
    </source>
</evidence>
<dbReference type="Pfam" id="PF03737">
    <property type="entry name" value="RraA-like"/>
    <property type="match status" value="1"/>
</dbReference>